<protein>
    <recommendedName>
        <fullName evidence="3">Nicotinate-nucleotide adenylyltransferase</fullName>
    </recommendedName>
</protein>
<sequence>MPMPLSKQSNPAVEMIDTHQKALQVNLDSRRYGTFAEIGAGQEVVRWFFRVGAGAGTIAKSMSAYDMTVSDAIYGRAKRYVCRERLQAMLDYEHALNIDRLKDVRGDTTAFFAFADTVSARNYRGTNECHGWMGIKFQAHPRDDDSQIILHVRMLDQEAALQQEALGIVGVNLVHGAFALNHEPELLVDSLLDGLSTSRIEIDMIEFSGIAFRHVDKRLMSLKLVELGLSGAAMFAASGEVLQPSEFFYRKPILVERGSFRPVCNVNLDMLRCANEKFSQLPSVQGKEVVQVMEVTMNNLKAEGEIDLRDFLARADVMAACGMPVLISDYFQYYRLAAYLSHYTKESIAITMGAGSLIQLFDEKYYTGLAGGVLESFGRLFKNDLKLYVYPLRDPESGELTTCDNLEIKSELRQLYGYLKDRGCINALDNFSEDCLSIFSREVLGKIKAGDESWESMVPGEVAEVIKSKNYFEYQPA</sequence>
<dbReference type="SUPFAM" id="SSF52374">
    <property type="entry name" value="Nucleotidylyl transferase"/>
    <property type="match status" value="1"/>
</dbReference>
<keyword evidence="2" id="KW-1185">Reference proteome</keyword>
<proteinExistence type="predicted"/>
<evidence type="ECO:0008006" key="3">
    <source>
        <dbReference type="Google" id="ProtNLM"/>
    </source>
</evidence>
<dbReference type="Proteomes" id="UP000319817">
    <property type="component" value="Chromosome"/>
</dbReference>
<gene>
    <name evidence="1" type="ORF">K239x_15490</name>
</gene>
<accession>A0A517NR61</accession>
<dbReference type="AlphaFoldDB" id="A0A517NR61"/>
<reference evidence="1 2" key="1">
    <citation type="submission" date="2019-02" db="EMBL/GenBank/DDBJ databases">
        <title>Deep-cultivation of Planctomycetes and their phenomic and genomic characterization uncovers novel biology.</title>
        <authorList>
            <person name="Wiegand S."/>
            <person name="Jogler M."/>
            <person name="Boedeker C."/>
            <person name="Pinto D."/>
            <person name="Vollmers J."/>
            <person name="Rivas-Marin E."/>
            <person name="Kohn T."/>
            <person name="Peeters S.H."/>
            <person name="Heuer A."/>
            <person name="Rast P."/>
            <person name="Oberbeckmann S."/>
            <person name="Bunk B."/>
            <person name="Jeske O."/>
            <person name="Meyerdierks A."/>
            <person name="Storesund J.E."/>
            <person name="Kallscheuer N."/>
            <person name="Luecker S."/>
            <person name="Lage O.M."/>
            <person name="Pohl T."/>
            <person name="Merkel B.J."/>
            <person name="Hornburger P."/>
            <person name="Mueller R.-W."/>
            <person name="Bruemmer F."/>
            <person name="Labrenz M."/>
            <person name="Spormann A.M."/>
            <person name="Op den Camp H."/>
            <person name="Overmann J."/>
            <person name="Amann R."/>
            <person name="Jetten M.S.M."/>
            <person name="Mascher T."/>
            <person name="Medema M.H."/>
            <person name="Devos D.P."/>
            <person name="Kaster A.-K."/>
            <person name="Ovreas L."/>
            <person name="Rohde M."/>
            <person name="Galperin M.Y."/>
            <person name="Jogler C."/>
        </authorList>
    </citation>
    <scope>NUCLEOTIDE SEQUENCE [LARGE SCALE GENOMIC DNA]</scope>
    <source>
        <strain evidence="1 2">K23_9</strain>
    </source>
</reference>
<organism evidence="1 2">
    <name type="scientific">Stieleria marina</name>
    <dbReference type="NCBI Taxonomy" id="1930275"/>
    <lineage>
        <taxon>Bacteria</taxon>
        <taxon>Pseudomonadati</taxon>
        <taxon>Planctomycetota</taxon>
        <taxon>Planctomycetia</taxon>
        <taxon>Pirellulales</taxon>
        <taxon>Pirellulaceae</taxon>
        <taxon>Stieleria</taxon>
    </lineage>
</organism>
<evidence type="ECO:0000313" key="1">
    <source>
        <dbReference type="EMBL" id="QDT09603.1"/>
    </source>
</evidence>
<name>A0A517NR61_9BACT</name>
<dbReference type="EMBL" id="CP036526">
    <property type="protein sequence ID" value="QDT09603.1"/>
    <property type="molecule type" value="Genomic_DNA"/>
</dbReference>
<evidence type="ECO:0000313" key="2">
    <source>
        <dbReference type="Proteomes" id="UP000319817"/>
    </source>
</evidence>